<evidence type="ECO:0000313" key="7">
    <source>
        <dbReference type="EMBL" id="KDP21185.1"/>
    </source>
</evidence>
<dbReference type="STRING" id="180498.A0A067JMG6"/>
<dbReference type="InterPro" id="IPR050295">
    <property type="entry name" value="Plant_2OG-oxidoreductases"/>
</dbReference>
<evidence type="ECO:0000256" key="2">
    <source>
        <dbReference type="ARBA" id="ARBA00022723"/>
    </source>
</evidence>
<dbReference type="GO" id="GO:0016491">
    <property type="term" value="F:oxidoreductase activity"/>
    <property type="evidence" value="ECO:0007669"/>
    <property type="project" value="UniProtKB-KW"/>
</dbReference>
<dbReference type="Proteomes" id="UP000027138">
    <property type="component" value="Unassembled WGS sequence"/>
</dbReference>
<reference evidence="7 8" key="1">
    <citation type="journal article" date="2014" name="PLoS ONE">
        <title>Global Analysis of Gene Expression Profiles in Physic Nut (Jatropha curcas L.) Seedlings Exposed to Salt Stress.</title>
        <authorList>
            <person name="Zhang L."/>
            <person name="Zhang C."/>
            <person name="Wu P."/>
            <person name="Chen Y."/>
            <person name="Li M."/>
            <person name="Jiang H."/>
            <person name="Wu G."/>
        </authorList>
    </citation>
    <scope>NUCLEOTIDE SEQUENCE [LARGE SCALE GENOMIC DNA]</scope>
    <source>
        <strain evidence="8">cv. GZQX0401</strain>
        <tissue evidence="7">Young leaves</tissue>
    </source>
</reference>
<dbReference type="FunFam" id="2.60.120.330:FF:000079">
    <property type="entry name" value="Protein SRG1"/>
    <property type="match status" value="1"/>
</dbReference>
<proteinExistence type="inferred from homology"/>
<feature type="domain" description="Fe2OG dioxygenase" evidence="6">
    <location>
        <begin position="226"/>
        <end position="299"/>
    </location>
</feature>
<accession>A0A067JMG6</accession>
<dbReference type="GO" id="GO:0046872">
    <property type="term" value="F:metal ion binding"/>
    <property type="evidence" value="ECO:0007669"/>
    <property type="project" value="UniProtKB-KW"/>
</dbReference>
<comment type="similarity">
    <text evidence="1 5">Belongs to the iron/ascorbate-dependent oxidoreductase family.</text>
</comment>
<dbReference type="Pfam" id="PF14226">
    <property type="entry name" value="DIOX_N"/>
    <property type="match status" value="1"/>
</dbReference>
<dbReference type="PROSITE" id="PS51471">
    <property type="entry name" value="FE2OG_OXY"/>
    <property type="match status" value="1"/>
</dbReference>
<dbReference type="PANTHER" id="PTHR47991">
    <property type="entry name" value="OXOGLUTARATE/IRON-DEPENDENT DIOXYGENASE"/>
    <property type="match status" value="1"/>
</dbReference>
<dbReference type="EMBL" id="KK915662">
    <property type="protein sequence ID" value="KDP21185.1"/>
    <property type="molecule type" value="Genomic_DNA"/>
</dbReference>
<evidence type="ECO:0000256" key="5">
    <source>
        <dbReference type="RuleBase" id="RU003682"/>
    </source>
</evidence>
<dbReference type="Pfam" id="PF03171">
    <property type="entry name" value="2OG-FeII_Oxy"/>
    <property type="match status" value="1"/>
</dbReference>
<evidence type="ECO:0000256" key="1">
    <source>
        <dbReference type="ARBA" id="ARBA00008056"/>
    </source>
</evidence>
<dbReference type="AlphaFoldDB" id="A0A067JMG6"/>
<sequence length="299" mass="33605">MGYSVIRDLEYAKIILFAIYLCYKELDLATNGDGGANTWKVSAGTFCSRDSQAATVPSRYVRIDQDPQIPTTSDACPPPQVPVIDMLKLLSQEFSDSELEKLHTACRDFGFFQLINHGVSLSLVEKVKLEIQDFFNLPMDEKKKCCQKGGDIEGFGQAFVVSEEQKLDWADMLYMVTLPTDLRKPHLDTLEAYSAEMENLAKKILRLLAKALRMEASYITQLFEEGLLSMRMNYYPPCAQPELVMGLNPHSDGAGLTILLQLNETEGLQIKKDGKWVPVKSLPNAFMINIVDVLEVNHI</sequence>
<dbReference type="InterPro" id="IPR005123">
    <property type="entry name" value="Oxoglu/Fe-dep_dioxygenase_dom"/>
</dbReference>
<evidence type="ECO:0000259" key="6">
    <source>
        <dbReference type="PROSITE" id="PS51471"/>
    </source>
</evidence>
<evidence type="ECO:0000256" key="3">
    <source>
        <dbReference type="ARBA" id="ARBA00022896"/>
    </source>
</evidence>
<dbReference type="InterPro" id="IPR026992">
    <property type="entry name" value="DIOX_N"/>
</dbReference>
<gene>
    <name evidence="7" type="ORF">JCGZ_21656</name>
</gene>
<dbReference type="InterPro" id="IPR044861">
    <property type="entry name" value="IPNS-like_FE2OG_OXY"/>
</dbReference>
<protein>
    <recommendedName>
        <fullName evidence="6">Fe2OG dioxygenase domain-containing protein</fullName>
    </recommendedName>
</protein>
<keyword evidence="2 5" id="KW-0479">Metal-binding</keyword>
<name>A0A067JMG6_JATCU</name>
<keyword evidence="4 5" id="KW-0408">Iron</keyword>
<dbReference type="OrthoDB" id="288590at2759"/>
<evidence type="ECO:0000313" key="8">
    <source>
        <dbReference type="Proteomes" id="UP000027138"/>
    </source>
</evidence>
<keyword evidence="8" id="KW-1185">Reference proteome</keyword>
<dbReference type="SUPFAM" id="SSF51197">
    <property type="entry name" value="Clavaminate synthase-like"/>
    <property type="match status" value="1"/>
</dbReference>
<keyword evidence="5" id="KW-0560">Oxidoreductase</keyword>
<dbReference type="Gene3D" id="2.60.120.330">
    <property type="entry name" value="B-lactam Antibiotic, Isopenicillin N Synthase, Chain"/>
    <property type="match status" value="1"/>
</dbReference>
<dbReference type="GO" id="GO:0031418">
    <property type="term" value="F:L-ascorbic acid binding"/>
    <property type="evidence" value="ECO:0007669"/>
    <property type="project" value="UniProtKB-KW"/>
</dbReference>
<organism evidence="7 8">
    <name type="scientific">Jatropha curcas</name>
    <name type="common">Barbados nut</name>
    <dbReference type="NCBI Taxonomy" id="180498"/>
    <lineage>
        <taxon>Eukaryota</taxon>
        <taxon>Viridiplantae</taxon>
        <taxon>Streptophyta</taxon>
        <taxon>Embryophyta</taxon>
        <taxon>Tracheophyta</taxon>
        <taxon>Spermatophyta</taxon>
        <taxon>Magnoliopsida</taxon>
        <taxon>eudicotyledons</taxon>
        <taxon>Gunneridae</taxon>
        <taxon>Pentapetalae</taxon>
        <taxon>rosids</taxon>
        <taxon>fabids</taxon>
        <taxon>Malpighiales</taxon>
        <taxon>Euphorbiaceae</taxon>
        <taxon>Crotonoideae</taxon>
        <taxon>Jatropheae</taxon>
        <taxon>Jatropha</taxon>
    </lineage>
</organism>
<keyword evidence="3" id="KW-0847">Vitamin C</keyword>
<evidence type="ECO:0000256" key="4">
    <source>
        <dbReference type="ARBA" id="ARBA00023004"/>
    </source>
</evidence>
<dbReference type="InterPro" id="IPR027443">
    <property type="entry name" value="IPNS-like_sf"/>
</dbReference>